<feature type="region of interest" description="Disordered" evidence="1">
    <location>
        <begin position="89"/>
        <end position="110"/>
    </location>
</feature>
<comment type="caution">
    <text evidence="2">The sequence shown here is derived from an EMBL/GenBank/DDBJ whole genome shotgun (WGS) entry which is preliminary data.</text>
</comment>
<evidence type="ECO:0000256" key="1">
    <source>
        <dbReference type="SAM" id="MobiDB-lite"/>
    </source>
</evidence>
<organism evidence="2 3">
    <name type="scientific">Exophiala viscosa</name>
    <dbReference type="NCBI Taxonomy" id="2486360"/>
    <lineage>
        <taxon>Eukaryota</taxon>
        <taxon>Fungi</taxon>
        <taxon>Dikarya</taxon>
        <taxon>Ascomycota</taxon>
        <taxon>Pezizomycotina</taxon>
        <taxon>Eurotiomycetes</taxon>
        <taxon>Chaetothyriomycetidae</taxon>
        <taxon>Chaetothyriales</taxon>
        <taxon>Herpotrichiellaceae</taxon>
        <taxon>Exophiala</taxon>
    </lineage>
</organism>
<feature type="region of interest" description="Disordered" evidence="1">
    <location>
        <begin position="744"/>
        <end position="766"/>
    </location>
</feature>
<feature type="compositionally biased region" description="Basic and acidic residues" evidence="1">
    <location>
        <begin position="63"/>
        <end position="75"/>
    </location>
</feature>
<sequence length="766" mass="85559">MPSSEANMPALDESWASLTDIESLSGDDLRSEHTDVGSLLDVYNLEDVYSIVDEFSPSHGRHTSVEDTRDNSSDLRRTKILRMQGEAANDVRSRSGQVDDDTQEIGTFPPQCYTKVNSLSKEQGQAMRQRFPRTDDLTTYSSIIHMALMEHGLDLDTLGYFKIVLLGKQVEQFRPELQRKLGDALAARPVTTYSPRSSISRFHLVPNSFGPGSKPDYADLVAIDKQIDFECFDSVEELSSPRPAFVLKDRQSKSEVASQWDGYRYVATNPRWTLPDLAIICVDLERGFLDSQSLAFLRFAAQHEIPSITIRMDRSWHGVYNLRTWDSTHLYETVEARTEHLQSVDRLDPLPVHMGQFLNLDSATLNKHIAFITSKPDEDLPRSFVDAVNQEASVTEKPKDGRGQLLRSNTFLNKNLLMALWLLGAYLLLGARLWPIMYETISGASGDGVQEIVHSHAVPSMMPTWTSATPVSETPGHVPVAQVTPSDTSRAIQLGQPNLAVASIYQLGEDALHFQVGLANDNQFMVKLPKIATSRKKRSPLSVVLERNNDTVPAVVHELLEGVYSIQLQPHDAFGDIEVNLTMTKPSLSETLTVSFGDRPTLVQLSAKKVIEMAEKQIHAMITTLSNIMPARRQNLIIKAVNGTRSKLGEAMHYKLDDLAPLKAHVLQSARAAREDFLEMSDRGALQGKKTLGRLSNGISEAGKALSRWFDSMDLTRLQHDLSAKAMLVEKLAVAQERARQIVSKGETRVKSKRHSRRHGRRHGKV</sequence>
<feature type="region of interest" description="Disordered" evidence="1">
    <location>
        <begin position="56"/>
        <end position="75"/>
    </location>
</feature>
<keyword evidence="3" id="KW-1185">Reference proteome</keyword>
<evidence type="ECO:0000313" key="2">
    <source>
        <dbReference type="EMBL" id="KAI1611174.1"/>
    </source>
</evidence>
<name>A0AAN6DR65_9EURO</name>
<protein>
    <submittedName>
        <fullName evidence="2">Uncharacterized protein</fullName>
    </submittedName>
</protein>
<dbReference type="EMBL" id="MU404357">
    <property type="protein sequence ID" value="KAI1611174.1"/>
    <property type="molecule type" value="Genomic_DNA"/>
</dbReference>
<dbReference type="AlphaFoldDB" id="A0AAN6DR65"/>
<dbReference type="Proteomes" id="UP001203852">
    <property type="component" value="Unassembled WGS sequence"/>
</dbReference>
<gene>
    <name evidence="2" type="ORF">EDD36DRAFT_443304</name>
</gene>
<evidence type="ECO:0000313" key="3">
    <source>
        <dbReference type="Proteomes" id="UP001203852"/>
    </source>
</evidence>
<proteinExistence type="predicted"/>
<reference evidence="2" key="1">
    <citation type="journal article" date="2022" name="bioRxiv">
        <title>Deciphering the potential niche of two novel black yeast fungi from a biological soil crust based on their genomes, phenotypes, and melanin regulation.</title>
        <authorList>
            <consortium name="DOE Joint Genome Institute"/>
            <person name="Carr E.C."/>
            <person name="Barton Q."/>
            <person name="Grambo S."/>
            <person name="Sullivan M."/>
            <person name="Renfro C.M."/>
            <person name="Kuo A."/>
            <person name="Pangilinan J."/>
            <person name="Lipzen A."/>
            <person name="Keymanesh K."/>
            <person name="Savage E."/>
            <person name="Barry K."/>
            <person name="Grigoriev I.V."/>
            <person name="Riekhof W.R."/>
            <person name="Harris S.S."/>
        </authorList>
    </citation>
    <scope>NUCLEOTIDE SEQUENCE</scope>
    <source>
        <strain evidence="2">JF 03-4F</strain>
    </source>
</reference>
<feature type="compositionally biased region" description="Basic residues" evidence="1">
    <location>
        <begin position="751"/>
        <end position="766"/>
    </location>
</feature>
<accession>A0AAN6DR65</accession>